<dbReference type="InterPro" id="IPR003892">
    <property type="entry name" value="CUE"/>
</dbReference>
<organism evidence="4 6">
    <name type="scientific">Metschnikowia bicuspidata</name>
    <dbReference type="NCBI Taxonomy" id="27322"/>
    <lineage>
        <taxon>Eukaryota</taxon>
        <taxon>Fungi</taxon>
        <taxon>Dikarya</taxon>
        <taxon>Ascomycota</taxon>
        <taxon>Saccharomycotina</taxon>
        <taxon>Pichiomycetes</taxon>
        <taxon>Metschnikowiaceae</taxon>
        <taxon>Metschnikowia</taxon>
    </lineage>
</organism>
<dbReference type="Pfam" id="PF01713">
    <property type="entry name" value="Smr"/>
    <property type="match status" value="1"/>
</dbReference>
<name>A0A4P9Z6T0_9ASCO</name>
<dbReference type="GO" id="GO:0005634">
    <property type="term" value="C:nucleus"/>
    <property type="evidence" value="ECO:0007669"/>
    <property type="project" value="TreeGrafter"/>
</dbReference>
<proteinExistence type="predicted"/>
<dbReference type="PROSITE" id="PS50828">
    <property type="entry name" value="SMR"/>
    <property type="match status" value="1"/>
</dbReference>
<keyword evidence="1" id="KW-0833">Ubl conjugation pathway</keyword>
<dbReference type="Gene3D" id="3.30.1370.110">
    <property type="match status" value="1"/>
</dbReference>
<dbReference type="PANTHER" id="PTHR46535">
    <property type="entry name" value="NEDD4-BINDING PROTEIN 2"/>
    <property type="match status" value="1"/>
</dbReference>
<reference evidence="6" key="1">
    <citation type="journal article" date="2018" name="Nat. Microbiol.">
        <title>Leveraging single-cell genomics to expand the fungal tree of life.</title>
        <authorList>
            <person name="Ahrendt S.R."/>
            <person name="Quandt C.A."/>
            <person name="Ciobanu D."/>
            <person name="Clum A."/>
            <person name="Salamov A."/>
            <person name="Andreopoulos B."/>
            <person name="Cheng J.F."/>
            <person name="Woyke T."/>
            <person name="Pelin A."/>
            <person name="Henrissat B."/>
            <person name="Reynolds N.K."/>
            <person name="Benny G.L."/>
            <person name="Smith M.E."/>
            <person name="James T.Y."/>
            <person name="Grigoriev I.V."/>
        </authorList>
    </citation>
    <scope>NUCLEOTIDE SEQUENCE [LARGE SCALE GENOMIC DNA]</scope>
    <source>
        <strain evidence="6">Baker2002</strain>
    </source>
</reference>
<evidence type="ECO:0000313" key="4">
    <source>
        <dbReference type="EMBL" id="RKP28326.1"/>
    </source>
</evidence>
<keyword evidence="6" id="KW-1185">Reference proteome</keyword>
<dbReference type="InterPro" id="IPR002625">
    <property type="entry name" value="Smr_dom"/>
</dbReference>
<evidence type="ECO:0000313" key="5">
    <source>
        <dbReference type="EMBL" id="RKP29369.1"/>
    </source>
</evidence>
<evidence type="ECO:0000259" key="3">
    <source>
        <dbReference type="PROSITE" id="PS51140"/>
    </source>
</evidence>
<dbReference type="SUPFAM" id="SSF46934">
    <property type="entry name" value="UBA-like"/>
    <property type="match status" value="1"/>
</dbReference>
<dbReference type="SMART" id="SM00463">
    <property type="entry name" value="SMR"/>
    <property type="match status" value="1"/>
</dbReference>
<dbReference type="EMBL" id="ML004903">
    <property type="protein sequence ID" value="RKP28326.1"/>
    <property type="molecule type" value="Genomic_DNA"/>
</dbReference>
<dbReference type="InterPro" id="IPR009060">
    <property type="entry name" value="UBA-like_sf"/>
</dbReference>
<sequence length="380" mass="42581">MNDLTNLDILSDIFPTYPRSELAARILCAKSTDEVIEELFLEQQSQPRKYDVGVYHLKDMFPKMRLDVLAAHLDNCNGDMALCIDRLTALDLVHRLSEITGLLPRELQLRIEKAEAKVTSEKLVVQSNREKTDNRILLCAIGEVIFANISSNWNGSDLTKKISASEMKLKLFILAESPLQNLNYNFLRCALNFFHNDVVKVLEIARFFTDDGLEKLTFMLDPERRRASPLGTNPVLESGTLPVQSQVKAHKTIAASGTENSAFLSAVSIVSPSQRNANSVVSLIDLHGYTVKEAIAYVETSVNAWWKAERDQRIQDGRIERFGSKAHFVPDLTIVTGRGLHSSGGPKIKLAVVRWLKQKRFIFEELIGLLVIMGKKCGNG</sequence>
<dbReference type="InterPro" id="IPR052772">
    <property type="entry name" value="Endo/PolyKinase_Domain-Protein"/>
</dbReference>
<dbReference type="GO" id="GO:0004519">
    <property type="term" value="F:endonuclease activity"/>
    <property type="evidence" value="ECO:0007669"/>
    <property type="project" value="TreeGrafter"/>
</dbReference>
<dbReference type="EMBL" id="ML004491">
    <property type="protein sequence ID" value="RKP29369.1"/>
    <property type="molecule type" value="Genomic_DNA"/>
</dbReference>
<dbReference type="SUPFAM" id="SSF160443">
    <property type="entry name" value="SMR domain-like"/>
    <property type="match status" value="1"/>
</dbReference>
<evidence type="ECO:0000313" key="6">
    <source>
        <dbReference type="Proteomes" id="UP000268321"/>
    </source>
</evidence>
<dbReference type="CDD" id="cd14279">
    <property type="entry name" value="CUE"/>
    <property type="match status" value="1"/>
</dbReference>
<accession>A0A4P9Z6T0</accession>
<evidence type="ECO:0000259" key="2">
    <source>
        <dbReference type="PROSITE" id="PS50828"/>
    </source>
</evidence>
<gene>
    <name evidence="4" type="ORF">METBISCDRAFT_20822</name>
    <name evidence="5" type="ORF">METBISCDRAFT_24289</name>
</gene>
<dbReference type="Proteomes" id="UP000268321">
    <property type="component" value="Unassembled WGS sequence"/>
</dbReference>
<reference evidence="4" key="2">
    <citation type="submission" date="2018-08" db="EMBL/GenBank/DDBJ databases">
        <title>Leveraging single-cell genomics to expand the Fungal Tree of Life.</title>
        <authorList>
            <consortium name="DOE Joint Genome Institute"/>
            <person name="Ahrendt S.R."/>
            <person name="Quandt C.A."/>
            <person name="Ciobanu D."/>
            <person name="Clum A."/>
            <person name="Salamov A."/>
            <person name="Andreopoulos B."/>
            <person name="Cheng J.-F."/>
            <person name="Woyke T."/>
            <person name="Pelin A."/>
            <person name="Henrissat B."/>
            <person name="Reynolds N."/>
            <person name="Benny G.L."/>
            <person name="Smith M.E."/>
            <person name="James T.Y."/>
            <person name="Grigoriev I.V."/>
        </authorList>
    </citation>
    <scope>NUCLEOTIDE SEQUENCE</scope>
    <source>
        <strain evidence="4">Baker2002</strain>
    </source>
</reference>
<dbReference type="PANTHER" id="PTHR46535:SF1">
    <property type="entry name" value="NEDD4-BINDING PROTEIN 2"/>
    <property type="match status" value="1"/>
</dbReference>
<protein>
    <recommendedName>
        <fullName evidence="7">Smr domain-containing protein</fullName>
    </recommendedName>
</protein>
<dbReference type="PROSITE" id="PS51140">
    <property type="entry name" value="CUE"/>
    <property type="match status" value="1"/>
</dbReference>
<dbReference type="InterPro" id="IPR036063">
    <property type="entry name" value="Smr_dom_sf"/>
</dbReference>
<dbReference type="Pfam" id="PF02845">
    <property type="entry name" value="CUE"/>
    <property type="match status" value="1"/>
</dbReference>
<dbReference type="Gene3D" id="1.10.8.10">
    <property type="entry name" value="DNA helicase RuvA subunit, C-terminal domain"/>
    <property type="match status" value="1"/>
</dbReference>
<evidence type="ECO:0008006" key="7">
    <source>
        <dbReference type="Google" id="ProtNLM"/>
    </source>
</evidence>
<feature type="domain" description="Smr" evidence="2">
    <location>
        <begin position="284"/>
        <end position="375"/>
    </location>
</feature>
<evidence type="ECO:0000256" key="1">
    <source>
        <dbReference type="ARBA" id="ARBA00022786"/>
    </source>
</evidence>
<dbReference type="OrthoDB" id="4080456at2759"/>
<feature type="domain" description="CUE" evidence="3">
    <location>
        <begin position="49"/>
        <end position="92"/>
    </location>
</feature>
<dbReference type="GO" id="GO:0043130">
    <property type="term" value="F:ubiquitin binding"/>
    <property type="evidence" value="ECO:0007669"/>
    <property type="project" value="InterPro"/>
</dbReference>
<dbReference type="AlphaFoldDB" id="A0A4P9Z6T0"/>